<dbReference type="AlphaFoldDB" id="A0A0P0GFC8"/>
<sequence length="338" mass="38299">MIVFPFAFHSQTMRWSTVLYTGMFICFFLSYVRILYLSDINIETFKKLLRWIIYAYAVVLIIQIACFYTGLPIFNKINIDITHGFPRLNSCGPEPAWTARMIVLIIFFYICLCDYIKGYKLSIKELFVENKKVCVSFLFVLIMCGSTTGLVLGGVLLARFVNLKSLFYVLFIILALLIIGEQAGISSFSRLAKFIPAILTLDQDTIMQADGSGASRIIPTLNAVKYISLGSFDGWVGHGVDFDQSILKLGGITTNGGALSLWINHGVIVQFLFWYFVFSICTIKGEWISAALCFLFITGGITLNLQVLWFMLVLFITFKYIVRNNESIYNNLNNINNE</sequence>
<feature type="transmembrane region" description="Helical" evidence="1">
    <location>
        <begin position="18"/>
        <end position="36"/>
    </location>
</feature>
<evidence type="ECO:0000313" key="3">
    <source>
        <dbReference type="Proteomes" id="UP000061809"/>
    </source>
</evidence>
<feature type="transmembrane region" description="Helical" evidence="1">
    <location>
        <begin position="166"/>
        <end position="185"/>
    </location>
</feature>
<dbReference type="PATRIC" id="fig|246787.4.peg.1478"/>
<feature type="transmembrane region" description="Helical" evidence="1">
    <location>
        <begin position="272"/>
        <end position="297"/>
    </location>
</feature>
<name>A0A0P0GFC8_9BACE</name>
<feature type="transmembrane region" description="Helical" evidence="1">
    <location>
        <begin position="48"/>
        <end position="71"/>
    </location>
</feature>
<dbReference type="KEGG" id="bcel:BcellWH2_01435"/>
<keyword evidence="1" id="KW-1133">Transmembrane helix</keyword>
<keyword evidence="1" id="KW-0812">Transmembrane</keyword>
<proteinExistence type="predicted"/>
<feature type="transmembrane region" description="Helical" evidence="1">
    <location>
        <begin position="97"/>
        <end position="116"/>
    </location>
</feature>
<gene>
    <name evidence="2" type="ORF">BcellWH2_01435</name>
</gene>
<dbReference type="Proteomes" id="UP000061809">
    <property type="component" value="Chromosome"/>
</dbReference>
<organism evidence="2 3">
    <name type="scientific">Bacteroides cellulosilyticus</name>
    <dbReference type="NCBI Taxonomy" id="246787"/>
    <lineage>
        <taxon>Bacteria</taxon>
        <taxon>Pseudomonadati</taxon>
        <taxon>Bacteroidota</taxon>
        <taxon>Bacteroidia</taxon>
        <taxon>Bacteroidales</taxon>
        <taxon>Bacteroidaceae</taxon>
        <taxon>Bacteroides</taxon>
    </lineage>
</organism>
<evidence type="ECO:0000313" key="2">
    <source>
        <dbReference type="EMBL" id="ALJ58696.1"/>
    </source>
</evidence>
<protein>
    <recommendedName>
        <fullName evidence="4">O-antigen ligase family protein</fullName>
    </recommendedName>
</protein>
<accession>A0A0P0GFC8</accession>
<evidence type="ECO:0008006" key="4">
    <source>
        <dbReference type="Google" id="ProtNLM"/>
    </source>
</evidence>
<keyword evidence="1" id="KW-0472">Membrane</keyword>
<dbReference type="EMBL" id="CP012801">
    <property type="protein sequence ID" value="ALJ58696.1"/>
    <property type="molecule type" value="Genomic_DNA"/>
</dbReference>
<feature type="transmembrane region" description="Helical" evidence="1">
    <location>
        <begin position="137"/>
        <end position="160"/>
    </location>
</feature>
<evidence type="ECO:0000256" key="1">
    <source>
        <dbReference type="SAM" id="Phobius"/>
    </source>
</evidence>
<reference evidence="2 3" key="1">
    <citation type="journal article" date="2015" name="Science">
        <title>Genetic determinants of in vivo fitness and diet responsiveness in multiple human gut Bacteroides.</title>
        <authorList>
            <person name="Wu M."/>
            <person name="McNulty N.P."/>
            <person name="Rodionov D.A."/>
            <person name="Khoroshkin M.S."/>
            <person name="Griffin N.W."/>
            <person name="Cheng J."/>
            <person name="Latreille P."/>
            <person name="Kerstetter R.A."/>
            <person name="Terrapon N."/>
            <person name="Henrissat B."/>
            <person name="Osterman A.L."/>
            <person name="Gordon J.I."/>
        </authorList>
    </citation>
    <scope>NUCLEOTIDE SEQUENCE [LARGE SCALE GENOMIC DNA]</scope>
    <source>
        <strain evidence="2 3">WH2</strain>
    </source>
</reference>
<feature type="transmembrane region" description="Helical" evidence="1">
    <location>
        <begin position="303"/>
        <end position="322"/>
    </location>
</feature>